<dbReference type="EMBL" id="JANAKD010003592">
    <property type="protein sequence ID" value="KAJ3472025.1"/>
    <property type="molecule type" value="Genomic_DNA"/>
</dbReference>
<gene>
    <name evidence="1" type="ORF">NLG97_g11353</name>
</gene>
<keyword evidence="2" id="KW-1185">Reference proteome</keyword>
<dbReference type="Proteomes" id="UP001148737">
    <property type="component" value="Unassembled WGS sequence"/>
</dbReference>
<name>A0ACC1QCF7_9HYPO</name>
<sequence>MPALGYWGAWMEEELRILGDKDVDLVGVPAQLGENLGLGNLYAAAVPFDGGNLAVGVDGDGAIVDNVELPTGLAVDKGAKQQLVSALTNMHLDGNCGEAVLLIVLLQDSAASGFGGVPEDGANRSRERGVRGACSLRVSLSL</sequence>
<comment type="caution">
    <text evidence="1">The sequence shown here is derived from an EMBL/GenBank/DDBJ whole genome shotgun (WGS) entry which is preliminary data.</text>
</comment>
<proteinExistence type="predicted"/>
<evidence type="ECO:0000313" key="2">
    <source>
        <dbReference type="Proteomes" id="UP001148737"/>
    </source>
</evidence>
<accession>A0ACC1QCF7</accession>
<organism evidence="1 2">
    <name type="scientific">Lecanicillium saksenae</name>
    <dbReference type="NCBI Taxonomy" id="468837"/>
    <lineage>
        <taxon>Eukaryota</taxon>
        <taxon>Fungi</taxon>
        <taxon>Dikarya</taxon>
        <taxon>Ascomycota</taxon>
        <taxon>Pezizomycotina</taxon>
        <taxon>Sordariomycetes</taxon>
        <taxon>Hypocreomycetidae</taxon>
        <taxon>Hypocreales</taxon>
        <taxon>Cordycipitaceae</taxon>
        <taxon>Lecanicillium</taxon>
    </lineage>
</organism>
<protein>
    <submittedName>
        <fullName evidence="1">Uncharacterized protein</fullName>
    </submittedName>
</protein>
<evidence type="ECO:0000313" key="1">
    <source>
        <dbReference type="EMBL" id="KAJ3472025.1"/>
    </source>
</evidence>
<reference evidence="1" key="1">
    <citation type="submission" date="2022-07" db="EMBL/GenBank/DDBJ databases">
        <title>Genome Sequence of Lecanicillium saksenae.</title>
        <authorList>
            <person name="Buettner E."/>
        </authorList>
    </citation>
    <scope>NUCLEOTIDE SEQUENCE</scope>
    <source>
        <strain evidence="1">VT-O1</strain>
    </source>
</reference>